<dbReference type="InterPro" id="IPR051050">
    <property type="entry name" value="Lipid_II_flippase_MurJ/MviN"/>
</dbReference>
<dbReference type="HAMAP" id="MF_02078">
    <property type="entry name" value="MurJ_MviN"/>
    <property type="match status" value="1"/>
</dbReference>
<feature type="transmembrane region" description="Helical" evidence="10">
    <location>
        <begin position="413"/>
        <end position="436"/>
    </location>
</feature>
<dbReference type="AlphaFoldDB" id="A0A0N0E829"/>
<feature type="transmembrane region" description="Helical" evidence="10">
    <location>
        <begin position="277"/>
        <end position="295"/>
    </location>
</feature>
<feature type="transmembrane region" description="Helical" evidence="10">
    <location>
        <begin position="233"/>
        <end position="257"/>
    </location>
</feature>
<dbReference type="Proteomes" id="UP000038011">
    <property type="component" value="Unassembled WGS sequence"/>
</dbReference>
<feature type="transmembrane region" description="Helical" evidence="10">
    <location>
        <begin position="87"/>
        <end position="114"/>
    </location>
</feature>
<keyword evidence="10 11" id="KW-0813">Transport</keyword>
<comment type="caution">
    <text evidence="12">The sequence shown here is derived from an EMBL/GenBank/DDBJ whole genome shotgun (WGS) entry which is preliminary data.</text>
</comment>
<dbReference type="OrthoDB" id="9816572at2"/>
<protein>
    <recommendedName>
        <fullName evidence="10">Probable lipid II flippase MurJ</fullName>
    </recommendedName>
</protein>
<evidence type="ECO:0000256" key="6">
    <source>
        <dbReference type="ARBA" id="ARBA00022989"/>
    </source>
</evidence>
<keyword evidence="10" id="KW-0997">Cell inner membrane</keyword>
<keyword evidence="2 10" id="KW-1003">Cell membrane</keyword>
<feature type="transmembrane region" description="Helical" evidence="10">
    <location>
        <begin position="352"/>
        <end position="373"/>
    </location>
</feature>
<feature type="transmembrane region" description="Helical" evidence="10">
    <location>
        <begin position="134"/>
        <end position="152"/>
    </location>
</feature>
<feature type="transmembrane region" description="Helical" evidence="10">
    <location>
        <begin position="448"/>
        <end position="466"/>
    </location>
</feature>
<evidence type="ECO:0000256" key="3">
    <source>
        <dbReference type="ARBA" id="ARBA00022692"/>
    </source>
</evidence>
<dbReference type="GO" id="GO:0034204">
    <property type="term" value="P:lipid translocation"/>
    <property type="evidence" value="ECO:0007669"/>
    <property type="project" value="TreeGrafter"/>
</dbReference>
<evidence type="ECO:0000256" key="4">
    <source>
        <dbReference type="ARBA" id="ARBA00022960"/>
    </source>
</evidence>
<dbReference type="GO" id="GO:0071555">
    <property type="term" value="P:cell wall organization"/>
    <property type="evidence" value="ECO:0007669"/>
    <property type="project" value="UniProtKB-UniRule"/>
</dbReference>
<evidence type="ECO:0000313" key="13">
    <source>
        <dbReference type="Proteomes" id="UP000038011"/>
    </source>
</evidence>
<dbReference type="STRING" id="1514904.SU32_05870"/>
<reference evidence="12 13" key="1">
    <citation type="submission" date="2015-01" db="EMBL/GenBank/DDBJ databases">
        <title>Ahrensia donghaiensis sp. nov., a novel dimethylsulphoniopropionate-cleavage bacterium isolated from seawater and emended descriptions of the genus Ahrensia and Ahrensia kielensis.</title>
        <authorList>
            <person name="Liu J."/>
        </authorList>
    </citation>
    <scope>NUCLEOTIDE SEQUENCE [LARGE SCALE GENOMIC DNA]</scope>
    <source>
        <strain evidence="12 13">LZD062</strain>
    </source>
</reference>
<feature type="transmembrane region" description="Helical" evidence="10">
    <location>
        <begin position="478"/>
        <end position="503"/>
    </location>
</feature>
<evidence type="ECO:0000313" key="12">
    <source>
        <dbReference type="EMBL" id="KPB01891.1"/>
    </source>
</evidence>
<dbReference type="RefSeq" id="WP_053998417.1">
    <property type="nucleotide sequence ID" value="NZ_JXMU01000007.1"/>
</dbReference>
<name>A0A0N0E829_9HYPH</name>
<dbReference type="PANTHER" id="PTHR47019:SF1">
    <property type="entry name" value="LIPID II FLIPPASE MURJ"/>
    <property type="match status" value="1"/>
</dbReference>
<evidence type="ECO:0000256" key="5">
    <source>
        <dbReference type="ARBA" id="ARBA00022984"/>
    </source>
</evidence>
<dbReference type="PRINTS" id="PR01806">
    <property type="entry name" value="VIRFACTRMVIN"/>
</dbReference>
<dbReference type="EMBL" id="JXMU01000007">
    <property type="protein sequence ID" value="KPB01891.1"/>
    <property type="molecule type" value="Genomic_DNA"/>
</dbReference>
<keyword evidence="4 10" id="KW-0133">Cell shape</keyword>
<evidence type="ECO:0000256" key="11">
    <source>
        <dbReference type="PIRNR" id="PIRNR002869"/>
    </source>
</evidence>
<sequence length="520" mass="55776">MSLIRKFASVGGATSASRVLGFVREALIASVLGAGPVADAFYAAFRFPNLFRRLFAEGAFNSAFVPLFAKELEGSGKDSAAKFAGEVFSVLFLILLVLTVLAVAFMPFLVATIIAPAFADTPDKFELTTQLARIMFPYLIAMSLMAMLSGILNSLRDYFIAAIAPVLLNITLIAVLVASLYIELDGPSVGIGLAAGVVVSGVLQLGMLILGMKKVGFSFKPRKPRLSPSVKRLLTLAAPAALTGGLIQINLVIGQIIASQQDGAIALLSYADRIYQLPLGIIGIAIGVVLLPELSRALRADDQPEVLKLQNRSIEFALALILPASVALAIVPEPIVAVLFERGKFTPETTEATAAALAAFAIGLPSFVLIKVFQPAYFAREDMRTPLRFSFVSLIINAGLSLLLFPIYGHVGIAFATSVSAWTTALLLGGTLWLRNDFKPSPKTLKRCLMMGLCSFAMGISIYFLADYGWVMFAESGILLRVILLSALIAIAMLVYFPMAIMTDALDREALKRSLARRRS</sequence>
<dbReference type="GO" id="GO:0005886">
    <property type="term" value="C:plasma membrane"/>
    <property type="evidence" value="ECO:0007669"/>
    <property type="project" value="UniProtKB-SubCell"/>
</dbReference>
<keyword evidence="7 10" id="KW-0472">Membrane</keyword>
<dbReference type="PIRSF" id="PIRSF002869">
    <property type="entry name" value="MviN"/>
    <property type="match status" value="1"/>
</dbReference>
<keyword evidence="3 10" id="KW-0812">Transmembrane</keyword>
<keyword evidence="6 10" id="KW-1133">Transmembrane helix</keyword>
<dbReference type="GO" id="GO:0009252">
    <property type="term" value="P:peptidoglycan biosynthetic process"/>
    <property type="evidence" value="ECO:0007669"/>
    <property type="project" value="UniProtKB-UniRule"/>
</dbReference>
<comment type="similarity">
    <text evidence="9 10 11">Belongs to the MurJ/MviN family.</text>
</comment>
<dbReference type="NCBIfam" id="TIGR01695">
    <property type="entry name" value="murJ_mviN"/>
    <property type="match status" value="1"/>
</dbReference>
<evidence type="ECO:0000256" key="1">
    <source>
        <dbReference type="ARBA" id="ARBA00004651"/>
    </source>
</evidence>
<dbReference type="Pfam" id="PF03023">
    <property type="entry name" value="MurJ"/>
    <property type="match status" value="1"/>
</dbReference>
<comment type="subcellular location">
    <subcellularLocation>
        <location evidence="10">Cell inner membrane</location>
        <topology evidence="10">Multi-pass membrane protein</topology>
    </subcellularLocation>
    <subcellularLocation>
        <location evidence="1">Cell membrane</location>
        <topology evidence="1">Multi-pass membrane protein</topology>
    </subcellularLocation>
</comment>
<dbReference type="UniPathway" id="UPA00219"/>
<comment type="pathway">
    <text evidence="10">Cell wall biogenesis; peptidoglycan biosynthesis.</text>
</comment>
<gene>
    <name evidence="10" type="primary">murJ</name>
    <name evidence="12" type="ORF">SU32_05870</name>
</gene>
<comment type="function">
    <text evidence="8 10 11">Involved in peptidoglycan biosynthesis. Transports lipid-linked peptidoglycan precursors from the inner to the outer leaflet of the cytoplasmic membrane.</text>
</comment>
<evidence type="ECO:0000256" key="2">
    <source>
        <dbReference type="ARBA" id="ARBA00022475"/>
    </source>
</evidence>
<feature type="transmembrane region" description="Helical" evidence="10">
    <location>
        <begin position="385"/>
        <end position="407"/>
    </location>
</feature>
<evidence type="ECO:0000256" key="7">
    <source>
        <dbReference type="ARBA" id="ARBA00023136"/>
    </source>
</evidence>
<accession>A0A0N0E829</accession>
<keyword evidence="10 11" id="KW-0961">Cell wall biogenesis/degradation</keyword>
<organism evidence="12 13">
    <name type="scientific">Ahrensia marina</name>
    <dbReference type="NCBI Taxonomy" id="1514904"/>
    <lineage>
        <taxon>Bacteria</taxon>
        <taxon>Pseudomonadati</taxon>
        <taxon>Pseudomonadota</taxon>
        <taxon>Alphaproteobacteria</taxon>
        <taxon>Hyphomicrobiales</taxon>
        <taxon>Ahrensiaceae</taxon>
        <taxon>Ahrensia</taxon>
    </lineage>
</organism>
<feature type="transmembrane region" description="Helical" evidence="10">
    <location>
        <begin position="188"/>
        <end position="212"/>
    </location>
</feature>
<feature type="transmembrane region" description="Helical" evidence="10">
    <location>
        <begin position="316"/>
        <end position="340"/>
    </location>
</feature>
<dbReference type="GO" id="GO:0008360">
    <property type="term" value="P:regulation of cell shape"/>
    <property type="evidence" value="ECO:0007669"/>
    <property type="project" value="UniProtKB-UniRule"/>
</dbReference>
<keyword evidence="5 10" id="KW-0573">Peptidoglycan synthesis</keyword>
<proteinExistence type="inferred from homology"/>
<dbReference type="InterPro" id="IPR004268">
    <property type="entry name" value="MurJ"/>
</dbReference>
<evidence type="ECO:0000256" key="10">
    <source>
        <dbReference type="HAMAP-Rule" id="MF_02078"/>
    </source>
</evidence>
<dbReference type="PATRIC" id="fig|1514904.3.peg.3198"/>
<keyword evidence="13" id="KW-1185">Reference proteome</keyword>
<evidence type="ECO:0000256" key="9">
    <source>
        <dbReference type="ARBA" id="ARBA00061532"/>
    </source>
</evidence>
<feature type="transmembrane region" description="Helical" evidence="10">
    <location>
        <begin position="159"/>
        <end position="182"/>
    </location>
</feature>
<evidence type="ECO:0000256" key="8">
    <source>
        <dbReference type="ARBA" id="ARBA00060041"/>
    </source>
</evidence>
<dbReference type="CDD" id="cd13123">
    <property type="entry name" value="MATE_MurJ_like"/>
    <property type="match status" value="1"/>
</dbReference>
<dbReference type="GO" id="GO:0015648">
    <property type="term" value="F:lipid-linked peptidoglycan transporter activity"/>
    <property type="evidence" value="ECO:0007669"/>
    <property type="project" value="UniProtKB-UniRule"/>
</dbReference>
<dbReference type="PANTHER" id="PTHR47019">
    <property type="entry name" value="LIPID II FLIPPASE MURJ"/>
    <property type="match status" value="1"/>
</dbReference>